<evidence type="ECO:0000256" key="1">
    <source>
        <dbReference type="SAM" id="MobiDB-lite"/>
    </source>
</evidence>
<comment type="caution">
    <text evidence="2">The sequence shown here is derived from an EMBL/GenBank/DDBJ whole genome shotgun (WGS) entry which is preliminary data.</text>
</comment>
<name>A0A9D4ED12_DREPO</name>
<organism evidence="2 3">
    <name type="scientific">Dreissena polymorpha</name>
    <name type="common">Zebra mussel</name>
    <name type="synonym">Mytilus polymorpha</name>
    <dbReference type="NCBI Taxonomy" id="45954"/>
    <lineage>
        <taxon>Eukaryota</taxon>
        <taxon>Metazoa</taxon>
        <taxon>Spiralia</taxon>
        <taxon>Lophotrochozoa</taxon>
        <taxon>Mollusca</taxon>
        <taxon>Bivalvia</taxon>
        <taxon>Autobranchia</taxon>
        <taxon>Heteroconchia</taxon>
        <taxon>Euheterodonta</taxon>
        <taxon>Imparidentia</taxon>
        <taxon>Neoheterodontei</taxon>
        <taxon>Myida</taxon>
        <taxon>Dreissenoidea</taxon>
        <taxon>Dreissenidae</taxon>
        <taxon>Dreissena</taxon>
    </lineage>
</organism>
<dbReference type="Proteomes" id="UP000828390">
    <property type="component" value="Unassembled WGS sequence"/>
</dbReference>
<reference evidence="2" key="2">
    <citation type="submission" date="2020-11" db="EMBL/GenBank/DDBJ databases">
        <authorList>
            <person name="McCartney M.A."/>
            <person name="Auch B."/>
            <person name="Kono T."/>
            <person name="Mallez S."/>
            <person name="Becker A."/>
            <person name="Gohl D.M."/>
            <person name="Silverstein K.A.T."/>
            <person name="Koren S."/>
            <person name="Bechman K.B."/>
            <person name="Herman A."/>
            <person name="Abrahante J.E."/>
            <person name="Garbe J."/>
        </authorList>
    </citation>
    <scope>NUCLEOTIDE SEQUENCE</scope>
    <source>
        <strain evidence="2">Duluth1</strain>
        <tissue evidence="2">Whole animal</tissue>
    </source>
</reference>
<dbReference type="AlphaFoldDB" id="A0A9D4ED12"/>
<evidence type="ECO:0000313" key="2">
    <source>
        <dbReference type="EMBL" id="KAH3777466.1"/>
    </source>
</evidence>
<evidence type="ECO:0000313" key="3">
    <source>
        <dbReference type="Proteomes" id="UP000828390"/>
    </source>
</evidence>
<dbReference type="EMBL" id="JAIWYP010000009">
    <property type="protein sequence ID" value="KAH3777466.1"/>
    <property type="molecule type" value="Genomic_DNA"/>
</dbReference>
<proteinExistence type="predicted"/>
<feature type="region of interest" description="Disordered" evidence="1">
    <location>
        <begin position="99"/>
        <end position="160"/>
    </location>
</feature>
<feature type="region of interest" description="Disordered" evidence="1">
    <location>
        <begin position="53"/>
        <end position="77"/>
    </location>
</feature>
<gene>
    <name evidence="2" type="ORF">DPMN_178913</name>
</gene>
<reference evidence="2" key="1">
    <citation type="journal article" date="2019" name="bioRxiv">
        <title>The Genome of the Zebra Mussel, Dreissena polymorpha: A Resource for Invasive Species Research.</title>
        <authorList>
            <person name="McCartney M.A."/>
            <person name="Auch B."/>
            <person name="Kono T."/>
            <person name="Mallez S."/>
            <person name="Zhang Y."/>
            <person name="Obille A."/>
            <person name="Becker A."/>
            <person name="Abrahante J.E."/>
            <person name="Garbe J."/>
            <person name="Badalamenti J.P."/>
            <person name="Herman A."/>
            <person name="Mangelson H."/>
            <person name="Liachko I."/>
            <person name="Sullivan S."/>
            <person name="Sone E.D."/>
            <person name="Koren S."/>
            <person name="Silverstein K.A.T."/>
            <person name="Beckman K.B."/>
            <person name="Gohl D.M."/>
        </authorList>
    </citation>
    <scope>NUCLEOTIDE SEQUENCE</scope>
    <source>
        <strain evidence="2">Duluth1</strain>
        <tissue evidence="2">Whole animal</tissue>
    </source>
</reference>
<sequence length="160" mass="19208">MWAFMKLNEDVSILSERTVGVSFVLEKDNYAYLDDVRVAIATEQWRSERERDIDREMESERDRNREMETKVREIETEKWRSGRKRARSVRVRQRAKKWRSEIRARQRINGESVRGNGESNERDTGEEKGEEEEGEKFSDKTINSRLPIEKNKTNNHFQRI</sequence>
<protein>
    <submittedName>
        <fullName evidence="2">Uncharacterized protein</fullName>
    </submittedName>
</protein>
<accession>A0A9D4ED12</accession>
<keyword evidence="3" id="KW-1185">Reference proteome</keyword>